<evidence type="ECO:0000313" key="1">
    <source>
        <dbReference type="EMBL" id="CRK96656.1"/>
    </source>
</evidence>
<evidence type="ECO:0000313" key="2">
    <source>
        <dbReference type="Proteomes" id="UP000183832"/>
    </source>
</evidence>
<name>A0A1J1I8R5_9DIPT</name>
<keyword evidence="2" id="KW-1185">Reference proteome</keyword>
<gene>
    <name evidence="1" type="ORF">CLUMA_CG010224</name>
</gene>
<dbReference type="AlphaFoldDB" id="A0A1J1I8R5"/>
<reference evidence="1 2" key="1">
    <citation type="submission" date="2015-04" db="EMBL/GenBank/DDBJ databases">
        <authorList>
            <person name="Syromyatnikov M.Y."/>
            <person name="Popov V.N."/>
        </authorList>
    </citation>
    <scope>NUCLEOTIDE SEQUENCE [LARGE SCALE GENOMIC DNA]</scope>
</reference>
<accession>A0A1J1I8R5</accession>
<dbReference type="EMBL" id="CVRI01000044">
    <property type="protein sequence ID" value="CRK96656.1"/>
    <property type="molecule type" value="Genomic_DNA"/>
</dbReference>
<dbReference type="Proteomes" id="UP000183832">
    <property type="component" value="Unassembled WGS sequence"/>
</dbReference>
<organism evidence="1 2">
    <name type="scientific">Clunio marinus</name>
    <dbReference type="NCBI Taxonomy" id="568069"/>
    <lineage>
        <taxon>Eukaryota</taxon>
        <taxon>Metazoa</taxon>
        <taxon>Ecdysozoa</taxon>
        <taxon>Arthropoda</taxon>
        <taxon>Hexapoda</taxon>
        <taxon>Insecta</taxon>
        <taxon>Pterygota</taxon>
        <taxon>Neoptera</taxon>
        <taxon>Endopterygota</taxon>
        <taxon>Diptera</taxon>
        <taxon>Nematocera</taxon>
        <taxon>Chironomoidea</taxon>
        <taxon>Chironomidae</taxon>
        <taxon>Clunio</taxon>
    </lineage>
</organism>
<protein>
    <submittedName>
        <fullName evidence="1">CLUMA_CG010224, isoform A</fullName>
    </submittedName>
</protein>
<proteinExistence type="predicted"/>
<sequence length="90" mass="10637">MPLIHFCLCKTASIHLVCVKVNEMLLRNRKDEKTEIFVTDTMSQDPEATLSQFQFIKNPLSFHPLPYRLPLRFFIDPSEMGSHQDDEYHR</sequence>